<dbReference type="EMBL" id="CP159362">
    <property type="protein sequence ID" value="XCN68514.1"/>
    <property type="molecule type" value="Genomic_DNA"/>
</dbReference>
<gene>
    <name evidence="2" type="ORF">N011_04240</name>
</gene>
<dbReference type="RefSeq" id="WP_024694854.1">
    <property type="nucleotide sequence ID" value="NZ_CP159362.1"/>
</dbReference>
<evidence type="ECO:0000313" key="2">
    <source>
        <dbReference type="EMBL" id="XCN68514.1"/>
    </source>
</evidence>
<keyword evidence="1" id="KW-0732">Signal</keyword>
<name>A0AAU8LIR6_PSESX</name>
<reference evidence="2" key="1">
    <citation type="journal article" date="2014" name="Genome Announc.">
        <title>Draft Genome Sequences of a Phylogenetically Diverse Suite of Pseudomonas syringae Strains from Multiple Source Populations.</title>
        <authorList>
            <person name="Baltrus D.A."/>
            <person name="Yourstone S."/>
            <person name="Lind A."/>
            <person name="Guilbaud C."/>
            <person name="Sands D.C."/>
            <person name="Jones C.D."/>
            <person name="Morris C.E."/>
            <person name="Dangl J.L."/>
        </authorList>
    </citation>
    <scope>NUCLEOTIDE SEQUENCE</scope>
    <source>
        <strain evidence="2">CC1417</strain>
    </source>
</reference>
<proteinExistence type="predicted"/>
<dbReference type="AlphaFoldDB" id="A0AAU8LIR6"/>
<feature type="signal peptide" evidence="1">
    <location>
        <begin position="1"/>
        <end position="27"/>
    </location>
</feature>
<sequence>MLNPYHLVAIGLAGLLAGCATMPTAMTLDSTVYNVHNAGVVVGALIEGGPYGTYLEFRDTRSGKTYGWGARDDYSAWLPAGEYEVSRLGHRRGVMGAFSKPLRFTVNQGQLNYLGELVYGCSSIELPTAVYGVMDCGLLALGECTVPRGSINVCVVDRQLPALKHFLRQHPELASLPVHNAIMSR</sequence>
<organism evidence="2">
    <name type="scientific">Pseudomonas syringae CC1417</name>
    <dbReference type="NCBI Taxonomy" id="1357272"/>
    <lineage>
        <taxon>Bacteria</taxon>
        <taxon>Pseudomonadati</taxon>
        <taxon>Pseudomonadota</taxon>
        <taxon>Gammaproteobacteria</taxon>
        <taxon>Pseudomonadales</taxon>
        <taxon>Pseudomonadaceae</taxon>
        <taxon>Pseudomonas</taxon>
        <taxon>Pseudomonas syringae</taxon>
    </lineage>
</organism>
<evidence type="ECO:0008006" key="3">
    <source>
        <dbReference type="Google" id="ProtNLM"/>
    </source>
</evidence>
<evidence type="ECO:0000256" key="1">
    <source>
        <dbReference type="SAM" id="SignalP"/>
    </source>
</evidence>
<protein>
    <recommendedName>
        <fullName evidence="3">Lipoprotein</fullName>
    </recommendedName>
</protein>
<feature type="chain" id="PRO_5043639016" description="Lipoprotein" evidence="1">
    <location>
        <begin position="28"/>
        <end position="185"/>
    </location>
</feature>
<reference evidence="2" key="2">
    <citation type="submission" date="2024-07" db="EMBL/GenBank/DDBJ databases">
        <title>A complete genome sequence for Pseudomonas syringae CC1417.</title>
        <authorList>
            <person name="Baltrus D.A."/>
        </authorList>
    </citation>
    <scope>NUCLEOTIDE SEQUENCE</scope>
    <source>
        <strain evidence="2">CC1417</strain>
    </source>
</reference>
<accession>A0AAU8LIR6</accession>